<comment type="cofactor">
    <cofactor evidence="1">
        <name>Mn(2+)</name>
        <dbReference type="ChEBI" id="CHEBI:29035"/>
    </cofactor>
</comment>
<dbReference type="PANTHER" id="PTHR12320:SF1">
    <property type="entry name" value="PROTEIN PHOSPHATASE PTC7 HOMOLOG"/>
    <property type="match status" value="1"/>
</dbReference>
<comment type="catalytic activity">
    <reaction evidence="1">
        <text>O-phospho-L-threonyl-[protein] + H2O = L-threonyl-[protein] + phosphate</text>
        <dbReference type="Rhea" id="RHEA:47004"/>
        <dbReference type="Rhea" id="RHEA-COMP:11060"/>
        <dbReference type="Rhea" id="RHEA-COMP:11605"/>
        <dbReference type="ChEBI" id="CHEBI:15377"/>
        <dbReference type="ChEBI" id="CHEBI:30013"/>
        <dbReference type="ChEBI" id="CHEBI:43474"/>
        <dbReference type="ChEBI" id="CHEBI:61977"/>
        <dbReference type="EC" id="3.1.3.16"/>
    </reaction>
</comment>
<dbReference type="PROSITE" id="PS51746">
    <property type="entry name" value="PPM_2"/>
    <property type="match status" value="1"/>
</dbReference>
<dbReference type="GO" id="GO:0046872">
    <property type="term" value="F:metal ion binding"/>
    <property type="evidence" value="ECO:0007669"/>
    <property type="project" value="UniProtKB-UniRule"/>
</dbReference>
<feature type="region of interest" description="Disordered" evidence="2">
    <location>
        <begin position="284"/>
        <end position="306"/>
    </location>
</feature>
<dbReference type="GO" id="GO:0004722">
    <property type="term" value="F:protein serine/threonine phosphatase activity"/>
    <property type="evidence" value="ECO:0007669"/>
    <property type="project" value="UniProtKB-EC"/>
</dbReference>
<dbReference type="Pfam" id="PF07228">
    <property type="entry name" value="SpoIIE"/>
    <property type="match status" value="1"/>
</dbReference>
<dbReference type="GeneID" id="33564021"/>
<evidence type="ECO:0000313" key="4">
    <source>
        <dbReference type="EMBL" id="ORZ07939.1"/>
    </source>
</evidence>
<evidence type="ECO:0000313" key="5">
    <source>
        <dbReference type="Proteomes" id="UP000193648"/>
    </source>
</evidence>
<name>A0A1Y2GDL4_9FUNG</name>
<accession>A0A1Y2GDL4</accession>
<dbReference type="FunCoup" id="A0A1Y2GDL4">
    <property type="interactions" value="261"/>
</dbReference>
<feature type="domain" description="PPM-type phosphatase" evidence="3">
    <location>
        <begin position="221"/>
        <end position="496"/>
    </location>
</feature>
<dbReference type="InterPro" id="IPR001932">
    <property type="entry name" value="PPM-type_phosphatase-like_dom"/>
</dbReference>
<feature type="region of interest" description="Disordered" evidence="2">
    <location>
        <begin position="198"/>
        <end position="218"/>
    </location>
</feature>
<keyword evidence="5" id="KW-1185">Reference proteome</keyword>
<keyword evidence="1" id="KW-0460">Magnesium</keyword>
<dbReference type="AlphaFoldDB" id="A0A1Y2GDL4"/>
<proteinExistence type="inferred from homology"/>
<dbReference type="InterPro" id="IPR039123">
    <property type="entry name" value="PPTC7"/>
</dbReference>
<comment type="catalytic activity">
    <reaction evidence="1">
        <text>O-phospho-L-seryl-[protein] + H2O = L-seryl-[protein] + phosphate</text>
        <dbReference type="Rhea" id="RHEA:20629"/>
        <dbReference type="Rhea" id="RHEA-COMP:9863"/>
        <dbReference type="Rhea" id="RHEA-COMP:11604"/>
        <dbReference type="ChEBI" id="CHEBI:15377"/>
        <dbReference type="ChEBI" id="CHEBI:29999"/>
        <dbReference type="ChEBI" id="CHEBI:43474"/>
        <dbReference type="ChEBI" id="CHEBI:83421"/>
        <dbReference type="EC" id="3.1.3.16"/>
    </reaction>
</comment>
<feature type="compositionally biased region" description="Polar residues" evidence="2">
    <location>
        <begin position="160"/>
        <end position="170"/>
    </location>
</feature>
<feature type="region of interest" description="Disordered" evidence="2">
    <location>
        <begin position="91"/>
        <end position="170"/>
    </location>
</feature>
<comment type="cofactor">
    <cofactor evidence="1">
        <name>Mg(2+)</name>
        <dbReference type="ChEBI" id="CHEBI:18420"/>
    </cofactor>
</comment>
<dbReference type="PANTHER" id="PTHR12320">
    <property type="entry name" value="PROTEIN PHOSPHATASE 2C"/>
    <property type="match status" value="1"/>
</dbReference>
<dbReference type="InParanoid" id="A0A1Y2GDL4"/>
<dbReference type="SUPFAM" id="SSF81606">
    <property type="entry name" value="PP2C-like"/>
    <property type="match status" value="1"/>
</dbReference>
<dbReference type="SMART" id="SM00332">
    <property type="entry name" value="PP2Cc"/>
    <property type="match status" value="1"/>
</dbReference>
<reference evidence="4 5" key="1">
    <citation type="submission" date="2016-07" db="EMBL/GenBank/DDBJ databases">
        <title>Pervasive Adenine N6-methylation of Active Genes in Fungi.</title>
        <authorList>
            <consortium name="DOE Joint Genome Institute"/>
            <person name="Mondo S.J."/>
            <person name="Dannebaum R.O."/>
            <person name="Kuo R.C."/>
            <person name="Labutti K."/>
            <person name="Haridas S."/>
            <person name="Kuo A."/>
            <person name="Salamov A."/>
            <person name="Ahrendt S.R."/>
            <person name="Lipzen A."/>
            <person name="Sullivan W."/>
            <person name="Andreopoulos W.B."/>
            <person name="Clum A."/>
            <person name="Lindquist E."/>
            <person name="Daum C."/>
            <person name="Ramamoorthy G.K."/>
            <person name="Gryganskyi A."/>
            <person name="Culley D."/>
            <person name="Magnuson J.K."/>
            <person name="James T.Y."/>
            <person name="O'Malley M.A."/>
            <person name="Stajich J.E."/>
            <person name="Spatafora J.W."/>
            <person name="Visel A."/>
            <person name="Grigoriev I.V."/>
        </authorList>
    </citation>
    <scope>NUCLEOTIDE SEQUENCE [LARGE SCALE GENOMIC DNA]</scope>
    <source>
        <strain evidence="4 5">NRRL 3116</strain>
    </source>
</reference>
<organism evidence="4 5">
    <name type="scientific">Lobosporangium transversale</name>
    <dbReference type="NCBI Taxonomy" id="64571"/>
    <lineage>
        <taxon>Eukaryota</taxon>
        <taxon>Fungi</taxon>
        <taxon>Fungi incertae sedis</taxon>
        <taxon>Mucoromycota</taxon>
        <taxon>Mortierellomycotina</taxon>
        <taxon>Mortierellomycetes</taxon>
        <taxon>Mortierellales</taxon>
        <taxon>Mortierellaceae</taxon>
        <taxon>Lobosporangium</taxon>
    </lineage>
</organism>
<dbReference type="OrthoDB" id="60843at2759"/>
<dbReference type="EC" id="3.1.3.16" evidence="1"/>
<sequence length="505" mass="54247">MLGRNATRPLGMAPRLAALYNTAASNRIAHWISKPFTMAHMQRYLSVAPQLLLTHPQQPQPFCNNTSIISPTGSLEVTSAVCQVHTSATSLQQQHQHHQRQHQFDPLSSEKTQASSPSASDSAPASAPASVPASAFVSTSTSTTDPSAATTSGPTSVTSNGTAANPASSVPASGTAVAFNYLLAASWHPKSRNLRRTSASLSAASSSTSGSDDDEDENKVKWWKQKLRVGKVDAGEDAFFHVSTPSRVALGVADGVGGWSEVGVDPALFSWALMDNAETMARLTDNDHSDSKGGSNGNNGQKSNRIPLDAQSILDGAYKELVQSGKVQAGSSTACILSLCKMTGTLRASNLGDSAYLLIRDNKCIYESPSQQHFWNCPYQLTILPPGYPGANHHVMDTPKDAAQSTHQLQDGDVIVLATDGFWDNVFTKEAIELVERELGDIIEQSRLLRALSQRLTNTARRFSLDQKRRTPFSQSARHIRTGGKIDDITVIVTLVRARSNLENA</sequence>
<evidence type="ECO:0000256" key="1">
    <source>
        <dbReference type="RuleBase" id="RU366020"/>
    </source>
</evidence>
<dbReference type="STRING" id="64571.A0A1Y2GDL4"/>
<dbReference type="InterPro" id="IPR036457">
    <property type="entry name" value="PPM-type-like_dom_sf"/>
</dbReference>
<dbReference type="Proteomes" id="UP000193648">
    <property type="component" value="Unassembled WGS sequence"/>
</dbReference>
<feature type="compositionally biased region" description="Low complexity" evidence="2">
    <location>
        <begin position="114"/>
        <end position="159"/>
    </location>
</feature>
<feature type="compositionally biased region" description="Low complexity" evidence="2">
    <location>
        <begin position="198"/>
        <end position="210"/>
    </location>
</feature>
<keyword evidence="1" id="KW-0464">Manganese</keyword>
<evidence type="ECO:0000256" key="2">
    <source>
        <dbReference type="SAM" id="MobiDB-lite"/>
    </source>
</evidence>
<dbReference type="SMART" id="SM00331">
    <property type="entry name" value="PP2C_SIG"/>
    <property type="match status" value="1"/>
</dbReference>
<comment type="similarity">
    <text evidence="1">Belongs to the PP2C family.</text>
</comment>
<keyword evidence="1" id="KW-0904">Protein phosphatase</keyword>
<keyword evidence="1" id="KW-0479">Metal-binding</keyword>
<dbReference type="EMBL" id="MCFF01000039">
    <property type="protein sequence ID" value="ORZ07939.1"/>
    <property type="molecule type" value="Genomic_DNA"/>
</dbReference>
<dbReference type="Gene3D" id="3.60.40.10">
    <property type="entry name" value="PPM-type phosphatase domain"/>
    <property type="match status" value="2"/>
</dbReference>
<evidence type="ECO:0000259" key="3">
    <source>
        <dbReference type="PROSITE" id="PS51746"/>
    </source>
</evidence>
<comment type="caution">
    <text evidence="4">The sequence shown here is derived from an EMBL/GenBank/DDBJ whole genome shotgun (WGS) entry which is preliminary data.</text>
</comment>
<dbReference type="RefSeq" id="XP_021878173.1">
    <property type="nucleotide sequence ID" value="XM_022022177.1"/>
</dbReference>
<keyword evidence="1" id="KW-0378">Hydrolase</keyword>
<protein>
    <recommendedName>
        <fullName evidence="1">Protein phosphatase</fullName>
        <ecNumber evidence="1">3.1.3.16</ecNumber>
    </recommendedName>
</protein>
<gene>
    <name evidence="4" type="ORF">BCR41DRAFT_339913</name>
</gene>